<feature type="region of interest" description="Disordered" evidence="1">
    <location>
        <begin position="39"/>
        <end position="93"/>
    </location>
</feature>
<evidence type="ECO:0000313" key="2">
    <source>
        <dbReference type="EMBL" id="SCU68442.1"/>
    </source>
</evidence>
<evidence type="ECO:0000256" key="1">
    <source>
        <dbReference type="SAM" id="MobiDB-lite"/>
    </source>
</evidence>
<dbReference type="EMBL" id="CZPT02000985">
    <property type="protein sequence ID" value="SCU68442.1"/>
    <property type="molecule type" value="Genomic_DNA"/>
</dbReference>
<protein>
    <submittedName>
        <fullName evidence="2">Uncharacterized protein</fullName>
    </submittedName>
</protein>
<accession>A0A1G4I8K3</accession>
<sequence length="587" mass="62144">MRRGFFLRARPDFVAALLTQGRLVDVLLFQHFGAEPAITDTNDNNGIGPAATKKDGNTDGVKVNASDVEKSSGKAAELTTAKSPVTAPSQRSLLRERCDAVRTATKRSAHPVMWPVDVGTAATEWRAPPNSQDHVRVALGSDGSNEPGRKVVLHGSFIAIAAPGSIPKTMQLLASQECGKEDQVKGTASNREPLLLSLPMQQAGGHISVSPATGGLCTVTLSGAEAAIVSNSAAAVDAFTAEHNLLAAAASSGMIDRLLEICALHATHAVRHDALLIRNPFVQKALAAMACSRYGIDALTSFVVGCSADDPSQLAKDTNPVDSKENEVGDARHPPLAECVAVSTYAGQALATALQLTREVINGVLQLDPQGGVPHASKPDRLIDYAYAVRMVRDESQILAALSFRGSLQHQRYIAPLLLHTESGLQGAAGSVSKGIGSSLFMRAISAPSDVPRLVSPHVYLRLSANELEGDVATFLKLLREGERRRDAAFIRTTAQYVAEVFASVAVLYRATAALTRTGNNAPRDWLLAQAFCGESAVCRAALLRNFEMSKAARTALLSAGNNSGTIHPVELMNAQPVRKMAKTPTH</sequence>
<keyword evidence="3" id="KW-1185">Reference proteome</keyword>
<dbReference type="VEuPathDB" id="TriTrypDB:TEOVI_000662500"/>
<dbReference type="RefSeq" id="XP_067079601.1">
    <property type="nucleotide sequence ID" value="XM_067223500.1"/>
</dbReference>
<name>A0A1G4I8K3_TRYEQ</name>
<dbReference type="Proteomes" id="UP000195570">
    <property type="component" value="Unassembled WGS sequence"/>
</dbReference>
<evidence type="ECO:0000313" key="3">
    <source>
        <dbReference type="Proteomes" id="UP000195570"/>
    </source>
</evidence>
<proteinExistence type="predicted"/>
<dbReference type="AlphaFoldDB" id="A0A1G4I8K3"/>
<reference evidence="2" key="1">
    <citation type="submission" date="2016-09" db="EMBL/GenBank/DDBJ databases">
        <authorList>
            <person name="Hebert L."/>
            <person name="Moumen B."/>
        </authorList>
    </citation>
    <scope>NUCLEOTIDE SEQUENCE [LARGE SCALE GENOMIC DNA]</scope>
    <source>
        <strain evidence="2">OVI</strain>
    </source>
</reference>
<dbReference type="SMR" id="A0A1G4I8K3"/>
<dbReference type="GeneID" id="92380559"/>
<gene>
    <name evidence="2" type="ORF">TEOVI_000662500</name>
</gene>
<comment type="caution">
    <text evidence="2">The sequence shown here is derived from an EMBL/GenBank/DDBJ whole genome shotgun (WGS) entry which is preliminary data.</text>
</comment>
<organism evidence="2 3">
    <name type="scientific">Trypanosoma equiperdum</name>
    <dbReference type="NCBI Taxonomy" id="5694"/>
    <lineage>
        <taxon>Eukaryota</taxon>
        <taxon>Discoba</taxon>
        <taxon>Euglenozoa</taxon>
        <taxon>Kinetoplastea</taxon>
        <taxon>Metakinetoplastina</taxon>
        <taxon>Trypanosomatida</taxon>
        <taxon>Trypanosomatidae</taxon>
        <taxon>Trypanosoma</taxon>
    </lineage>
</organism>
<feature type="compositionally biased region" description="Polar residues" evidence="1">
    <location>
        <begin position="80"/>
        <end position="92"/>
    </location>
</feature>